<dbReference type="Pfam" id="PF00355">
    <property type="entry name" value="Rieske"/>
    <property type="match status" value="1"/>
</dbReference>
<dbReference type="PROSITE" id="PS51296">
    <property type="entry name" value="RIESKE"/>
    <property type="match status" value="1"/>
</dbReference>
<protein>
    <submittedName>
        <fullName evidence="6">Ferredoxin</fullName>
    </submittedName>
</protein>
<evidence type="ECO:0000256" key="4">
    <source>
        <dbReference type="ARBA" id="ARBA00023014"/>
    </source>
</evidence>
<keyword evidence="2" id="KW-0479">Metal-binding</keyword>
<evidence type="ECO:0000313" key="6">
    <source>
        <dbReference type="EMBL" id="OOV88737.1"/>
    </source>
</evidence>
<dbReference type="RefSeq" id="WP_077243184.1">
    <property type="nucleotide sequence ID" value="NZ_FXTS01000004.1"/>
</dbReference>
<evidence type="ECO:0000256" key="3">
    <source>
        <dbReference type="ARBA" id="ARBA00023004"/>
    </source>
</evidence>
<reference evidence="6" key="1">
    <citation type="submission" date="2017-02" db="EMBL/GenBank/DDBJ databases">
        <title>Draft Genome Sequence of the Salt Water Bacterium Oceanospirillum linum ATCC 11336.</title>
        <authorList>
            <person name="Trachtenberg A.M."/>
            <person name="Carney J.G."/>
            <person name="Linnane J.D."/>
            <person name="Rheaume B.A."/>
            <person name="Pitts N.L."/>
            <person name="Mykles D.L."/>
            <person name="Maclea K.S."/>
        </authorList>
    </citation>
    <scope>NUCLEOTIDE SEQUENCE [LARGE SCALE GENOMIC DNA]</scope>
    <source>
        <strain evidence="6">ATCC 11336</strain>
    </source>
</reference>
<dbReference type="Proteomes" id="UP000190064">
    <property type="component" value="Unassembled WGS sequence"/>
</dbReference>
<comment type="caution">
    <text evidence="6">The sequence shown here is derived from an EMBL/GenBank/DDBJ whole genome shotgun (WGS) entry which is preliminary data.</text>
</comment>
<dbReference type="EMBL" id="MTSD02000001">
    <property type="protein sequence ID" value="OOV88737.1"/>
    <property type="molecule type" value="Genomic_DNA"/>
</dbReference>
<name>A0A1T1HG81_OCELI</name>
<dbReference type="InterPro" id="IPR017941">
    <property type="entry name" value="Rieske_2Fe-2S"/>
</dbReference>
<organism evidence="6 7">
    <name type="scientific">Oceanospirillum linum</name>
    <dbReference type="NCBI Taxonomy" id="966"/>
    <lineage>
        <taxon>Bacteria</taxon>
        <taxon>Pseudomonadati</taxon>
        <taxon>Pseudomonadota</taxon>
        <taxon>Gammaproteobacteria</taxon>
        <taxon>Oceanospirillales</taxon>
        <taxon>Oceanospirillaceae</taxon>
        <taxon>Oceanospirillum</taxon>
    </lineage>
</organism>
<dbReference type="CDD" id="cd03528">
    <property type="entry name" value="Rieske_RO_ferredoxin"/>
    <property type="match status" value="1"/>
</dbReference>
<proteinExistence type="predicted"/>
<keyword evidence="7" id="KW-1185">Reference proteome</keyword>
<gene>
    <name evidence="6" type="ORF">BTA35_0204460</name>
</gene>
<sequence length="106" mass="11376">MGWIKVDAAAAIADGEYQLVTTEDDIELLVANVDGEFHAIENVCSHDGGSLEGGCIEDGEIVCPRHGARFCLRSGEVTAPPAYEDIDVYPVRILDGLVEVSDEPED</sequence>
<keyword evidence="4" id="KW-0411">Iron-sulfur</keyword>
<dbReference type="GO" id="GO:0046872">
    <property type="term" value="F:metal ion binding"/>
    <property type="evidence" value="ECO:0007669"/>
    <property type="project" value="UniProtKB-KW"/>
</dbReference>
<evidence type="ECO:0000256" key="2">
    <source>
        <dbReference type="ARBA" id="ARBA00022723"/>
    </source>
</evidence>
<dbReference type="PANTHER" id="PTHR21496:SF23">
    <property type="entry name" value="3-PHENYLPROPIONATE_CINNAMIC ACID DIOXYGENASE FERREDOXIN SUBUNIT"/>
    <property type="match status" value="1"/>
</dbReference>
<dbReference type="GO" id="GO:0051537">
    <property type="term" value="F:2 iron, 2 sulfur cluster binding"/>
    <property type="evidence" value="ECO:0007669"/>
    <property type="project" value="UniProtKB-KW"/>
</dbReference>
<evidence type="ECO:0000259" key="5">
    <source>
        <dbReference type="PROSITE" id="PS51296"/>
    </source>
</evidence>
<evidence type="ECO:0000313" key="7">
    <source>
        <dbReference type="Proteomes" id="UP000190064"/>
    </source>
</evidence>
<dbReference type="Gene3D" id="2.102.10.10">
    <property type="entry name" value="Rieske [2Fe-2S] iron-sulphur domain"/>
    <property type="match status" value="1"/>
</dbReference>
<dbReference type="PANTHER" id="PTHR21496">
    <property type="entry name" value="FERREDOXIN-RELATED"/>
    <property type="match status" value="1"/>
</dbReference>
<evidence type="ECO:0000256" key="1">
    <source>
        <dbReference type="ARBA" id="ARBA00022714"/>
    </source>
</evidence>
<dbReference type="SUPFAM" id="SSF50022">
    <property type="entry name" value="ISP domain"/>
    <property type="match status" value="1"/>
</dbReference>
<dbReference type="InterPro" id="IPR036922">
    <property type="entry name" value="Rieske_2Fe-2S_sf"/>
</dbReference>
<dbReference type="AlphaFoldDB" id="A0A1T1HG81"/>
<accession>A0A1T1HG81</accession>
<keyword evidence="1" id="KW-0001">2Fe-2S</keyword>
<dbReference type="STRING" id="966.BTA35_0204460"/>
<feature type="domain" description="Rieske" evidence="5">
    <location>
        <begin position="4"/>
        <end position="100"/>
    </location>
</feature>
<keyword evidence="3" id="KW-0408">Iron</keyword>